<dbReference type="EMBL" id="JAFNEN010000569">
    <property type="protein sequence ID" value="KAG8180297.1"/>
    <property type="molecule type" value="Genomic_DNA"/>
</dbReference>
<dbReference type="AlphaFoldDB" id="A0AAV6U6W4"/>
<protein>
    <submittedName>
        <fullName evidence="1">Uncharacterized protein</fullName>
    </submittedName>
</protein>
<name>A0AAV6U6W4_9ARAC</name>
<reference evidence="1 2" key="1">
    <citation type="journal article" date="2022" name="Nat. Ecol. Evol.">
        <title>A masculinizing supergene underlies an exaggerated male reproductive morph in a spider.</title>
        <authorList>
            <person name="Hendrickx F."/>
            <person name="De Corte Z."/>
            <person name="Sonet G."/>
            <person name="Van Belleghem S.M."/>
            <person name="Kostlbacher S."/>
            <person name="Vangestel C."/>
        </authorList>
    </citation>
    <scope>NUCLEOTIDE SEQUENCE [LARGE SCALE GENOMIC DNA]</scope>
    <source>
        <strain evidence="1">W744_W776</strain>
    </source>
</reference>
<gene>
    <name evidence="1" type="ORF">JTE90_024212</name>
</gene>
<dbReference type="Proteomes" id="UP000827092">
    <property type="component" value="Unassembled WGS sequence"/>
</dbReference>
<proteinExistence type="predicted"/>
<sequence>MAAITGTLSPGKLIRKEPKMKVKKGKLASKAPTDDADFSLSFKSDGLTTHALPSNGYGCHDYHQGRCYGNWKSHSMMADNGDNLL</sequence>
<evidence type="ECO:0000313" key="1">
    <source>
        <dbReference type="EMBL" id="KAG8180297.1"/>
    </source>
</evidence>
<organism evidence="1 2">
    <name type="scientific">Oedothorax gibbosus</name>
    <dbReference type="NCBI Taxonomy" id="931172"/>
    <lineage>
        <taxon>Eukaryota</taxon>
        <taxon>Metazoa</taxon>
        <taxon>Ecdysozoa</taxon>
        <taxon>Arthropoda</taxon>
        <taxon>Chelicerata</taxon>
        <taxon>Arachnida</taxon>
        <taxon>Araneae</taxon>
        <taxon>Araneomorphae</taxon>
        <taxon>Entelegynae</taxon>
        <taxon>Araneoidea</taxon>
        <taxon>Linyphiidae</taxon>
        <taxon>Erigoninae</taxon>
        <taxon>Oedothorax</taxon>
    </lineage>
</organism>
<keyword evidence="2" id="KW-1185">Reference proteome</keyword>
<comment type="caution">
    <text evidence="1">The sequence shown here is derived from an EMBL/GenBank/DDBJ whole genome shotgun (WGS) entry which is preliminary data.</text>
</comment>
<evidence type="ECO:0000313" key="2">
    <source>
        <dbReference type="Proteomes" id="UP000827092"/>
    </source>
</evidence>
<accession>A0AAV6U6W4</accession>